<evidence type="ECO:0000313" key="3">
    <source>
        <dbReference type="Proteomes" id="UP000580568"/>
    </source>
</evidence>
<dbReference type="RefSeq" id="WP_183277303.1">
    <property type="nucleotide sequence ID" value="NZ_BLZR01000001.1"/>
</dbReference>
<feature type="transmembrane region" description="Helical" evidence="1">
    <location>
        <begin position="184"/>
        <end position="211"/>
    </location>
</feature>
<dbReference type="Proteomes" id="UP000580568">
    <property type="component" value="Unassembled WGS sequence"/>
</dbReference>
<keyword evidence="1" id="KW-0812">Transmembrane</keyword>
<reference evidence="2 3" key="1">
    <citation type="submission" date="2020-07" db="EMBL/GenBank/DDBJ databases">
        <title>A new beta-1,3-glucan-decomposing anaerobic bacterium isolated from anoxic soil subjected to biological soil disinfestation.</title>
        <authorList>
            <person name="Ueki A."/>
            <person name="Tonouchi A."/>
        </authorList>
    </citation>
    <scope>NUCLEOTIDE SEQUENCE [LARGE SCALE GENOMIC DNA]</scope>
    <source>
        <strain evidence="2 3">TW1</strain>
    </source>
</reference>
<dbReference type="EMBL" id="BLZR01000001">
    <property type="protein sequence ID" value="GFP75832.1"/>
    <property type="molecule type" value="Genomic_DNA"/>
</dbReference>
<dbReference type="AlphaFoldDB" id="A0A6V8SGX2"/>
<comment type="caution">
    <text evidence="2">The sequence shown here is derived from an EMBL/GenBank/DDBJ whole genome shotgun (WGS) entry which is preliminary data.</text>
</comment>
<keyword evidence="3" id="KW-1185">Reference proteome</keyword>
<evidence type="ECO:0000256" key="1">
    <source>
        <dbReference type="SAM" id="Phobius"/>
    </source>
</evidence>
<gene>
    <name evidence="2" type="ORF">bsdtw1_01924</name>
</gene>
<accession>A0A6V8SGX2</accession>
<keyword evidence="1" id="KW-0472">Membrane</keyword>
<keyword evidence="1" id="KW-1133">Transmembrane helix</keyword>
<evidence type="ECO:0000313" key="2">
    <source>
        <dbReference type="EMBL" id="GFP75832.1"/>
    </source>
</evidence>
<sequence>MNERNMLISYNDIYLSEDESNKYDGQKLNDEKLEEMKDRIKNSVLKSNFNRGISNIEKDFKPDEAVQKIIWGITAKTTGAQIISSSLFWGDVGRNSIIIVTNKRLYVAYANMIHEIIKIKWYYFNQIEFVKEITRRDRKTITIISKNKDTHEIYFFNNNYLDILNILTKEGVKIIKRKESLIKLIIRIVLWGILIATFGSLFIGFIFTWVIPH</sequence>
<proteinExistence type="predicted"/>
<organism evidence="2 3">
    <name type="scientific">Clostridium fungisolvens</name>
    <dbReference type="NCBI Taxonomy" id="1604897"/>
    <lineage>
        <taxon>Bacteria</taxon>
        <taxon>Bacillati</taxon>
        <taxon>Bacillota</taxon>
        <taxon>Clostridia</taxon>
        <taxon>Eubacteriales</taxon>
        <taxon>Clostridiaceae</taxon>
        <taxon>Clostridium</taxon>
    </lineage>
</organism>
<protein>
    <submittedName>
        <fullName evidence="2">Uncharacterized protein</fullName>
    </submittedName>
</protein>
<name>A0A6V8SGX2_9CLOT</name>